<dbReference type="InterPro" id="IPR005576">
    <property type="entry name" value="Rpb7-like_N"/>
</dbReference>
<evidence type="ECO:0000313" key="5">
    <source>
        <dbReference type="EMBL" id="CUI14748.1"/>
    </source>
</evidence>
<organism evidence="5 6">
    <name type="scientific">Bodo saltans</name>
    <name type="common">Flagellated protozoan</name>
    <dbReference type="NCBI Taxonomy" id="75058"/>
    <lineage>
        <taxon>Eukaryota</taxon>
        <taxon>Discoba</taxon>
        <taxon>Euglenozoa</taxon>
        <taxon>Kinetoplastea</taxon>
        <taxon>Metakinetoplastina</taxon>
        <taxon>Eubodonida</taxon>
        <taxon>Bodonidae</taxon>
        <taxon>Bodo</taxon>
    </lineage>
</organism>
<dbReference type="AlphaFoldDB" id="A0A0S4KJI5"/>
<gene>
    <name evidence="5" type="ORF">BSAL_13300</name>
</gene>
<dbReference type="PANTHER" id="PTHR12709">
    <property type="entry name" value="DNA-DIRECTED RNA POLYMERASE II, III"/>
    <property type="match status" value="1"/>
</dbReference>
<dbReference type="GO" id="GO:0045948">
    <property type="term" value="P:positive regulation of translational initiation"/>
    <property type="evidence" value="ECO:0007669"/>
    <property type="project" value="TreeGrafter"/>
</dbReference>
<dbReference type="Gene3D" id="2.40.50.140">
    <property type="entry name" value="Nucleic acid-binding proteins"/>
    <property type="match status" value="1"/>
</dbReference>
<dbReference type="OrthoDB" id="1162399at2759"/>
<dbReference type="PANTHER" id="PTHR12709:SF4">
    <property type="entry name" value="DNA-DIRECTED RNA POLYMERASE II SUBUNIT RPB7"/>
    <property type="match status" value="1"/>
</dbReference>
<sequence length="171" mass="18834">MFLKLALKKLVTVSPKDLGPTVNRQLERYLRDSVEGKPLPDIGIVLAVLDILDPHLLEGKVLDSGAAQFPLTYLALVYKLFEGEVLDIQVTEVKKDGFLGTSGPSSFYVSKRNMPVEYMYEGDSALPVFVTKDGQKSVRVGETTRIRIFAPVPNPDGFVCGTMEGEFLGPR</sequence>
<dbReference type="InterPro" id="IPR036898">
    <property type="entry name" value="RNA_pol_Rpb7-like_N_sf"/>
</dbReference>
<dbReference type="SUPFAM" id="SSF88798">
    <property type="entry name" value="N-terminal, heterodimerisation domain of RBP7 (RpoE)"/>
    <property type="match status" value="1"/>
</dbReference>
<feature type="domain" description="RNA polymerase Rpb7-like N-terminal" evidence="4">
    <location>
        <begin position="9"/>
        <end position="62"/>
    </location>
</feature>
<dbReference type="GO" id="GO:0031369">
    <property type="term" value="F:translation initiation factor binding"/>
    <property type="evidence" value="ECO:0007669"/>
    <property type="project" value="TreeGrafter"/>
</dbReference>
<proteinExistence type="predicted"/>
<evidence type="ECO:0000256" key="1">
    <source>
        <dbReference type="ARBA" id="ARBA00004123"/>
    </source>
</evidence>
<comment type="subcellular location">
    <subcellularLocation>
        <location evidence="1">Nucleus</location>
    </subcellularLocation>
</comment>
<keyword evidence="6" id="KW-1185">Reference proteome</keyword>
<dbReference type="GO" id="GO:0000932">
    <property type="term" value="C:P-body"/>
    <property type="evidence" value="ECO:0007669"/>
    <property type="project" value="TreeGrafter"/>
</dbReference>
<dbReference type="GO" id="GO:0006367">
    <property type="term" value="P:transcription initiation at RNA polymerase II promoter"/>
    <property type="evidence" value="ECO:0007669"/>
    <property type="project" value="TreeGrafter"/>
</dbReference>
<evidence type="ECO:0000313" key="6">
    <source>
        <dbReference type="Proteomes" id="UP000051952"/>
    </source>
</evidence>
<dbReference type="InterPro" id="IPR045113">
    <property type="entry name" value="Rpb7-like"/>
</dbReference>
<keyword evidence="2" id="KW-0240">DNA-directed RNA polymerase</keyword>
<name>A0A0S4KJI5_BODSA</name>
<dbReference type="GO" id="GO:0005665">
    <property type="term" value="C:RNA polymerase II, core complex"/>
    <property type="evidence" value="ECO:0007669"/>
    <property type="project" value="TreeGrafter"/>
</dbReference>
<dbReference type="GO" id="GO:0003697">
    <property type="term" value="F:single-stranded DNA binding"/>
    <property type="evidence" value="ECO:0007669"/>
    <property type="project" value="TreeGrafter"/>
</dbReference>
<keyword evidence="3" id="KW-0804">Transcription</keyword>
<dbReference type="SUPFAM" id="SSF50249">
    <property type="entry name" value="Nucleic acid-binding proteins"/>
    <property type="match status" value="1"/>
</dbReference>
<evidence type="ECO:0000256" key="3">
    <source>
        <dbReference type="ARBA" id="ARBA00023163"/>
    </source>
</evidence>
<dbReference type="VEuPathDB" id="TriTrypDB:BSAL_13300"/>
<dbReference type="GO" id="GO:0003727">
    <property type="term" value="F:single-stranded RNA binding"/>
    <property type="evidence" value="ECO:0007669"/>
    <property type="project" value="TreeGrafter"/>
</dbReference>
<dbReference type="InterPro" id="IPR012340">
    <property type="entry name" value="NA-bd_OB-fold"/>
</dbReference>
<dbReference type="Proteomes" id="UP000051952">
    <property type="component" value="Unassembled WGS sequence"/>
</dbReference>
<reference evidence="6" key="1">
    <citation type="submission" date="2015-09" db="EMBL/GenBank/DDBJ databases">
        <authorList>
            <consortium name="Pathogen Informatics"/>
        </authorList>
    </citation>
    <scope>NUCLEOTIDE SEQUENCE [LARGE SCALE GENOMIC DNA]</scope>
    <source>
        <strain evidence="6">Lake Konstanz</strain>
    </source>
</reference>
<evidence type="ECO:0000259" key="4">
    <source>
        <dbReference type="Pfam" id="PF03876"/>
    </source>
</evidence>
<accession>A0A0S4KJI5</accession>
<dbReference type="OMA" id="TMRQPGL"/>
<dbReference type="GO" id="GO:0060213">
    <property type="term" value="P:positive regulation of nuclear-transcribed mRNA poly(A) tail shortening"/>
    <property type="evidence" value="ECO:0007669"/>
    <property type="project" value="TreeGrafter"/>
</dbReference>
<protein>
    <submittedName>
        <fullName evidence="5">RNA polymerase-like protein, putative</fullName>
    </submittedName>
</protein>
<dbReference type="Pfam" id="PF03876">
    <property type="entry name" value="SHS2_Rpb7-N"/>
    <property type="match status" value="1"/>
</dbReference>
<dbReference type="Gene3D" id="3.30.1490.120">
    <property type="entry name" value="RNA polymerase Rpb7-like, N-terminal domain"/>
    <property type="match status" value="1"/>
</dbReference>
<dbReference type="EMBL" id="CYKH01001608">
    <property type="protein sequence ID" value="CUI14748.1"/>
    <property type="molecule type" value="Genomic_DNA"/>
</dbReference>
<evidence type="ECO:0000256" key="2">
    <source>
        <dbReference type="ARBA" id="ARBA00022478"/>
    </source>
</evidence>